<dbReference type="InterPro" id="IPR037185">
    <property type="entry name" value="EmrE-like"/>
</dbReference>
<feature type="transmembrane region" description="Helical" evidence="1">
    <location>
        <begin position="217"/>
        <end position="239"/>
    </location>
</feature>
<keyword evidence="1" id="KW-1133">Transmembrane helix</keyword>
<dbReference type="InParanoid" id="A0A6M4HB38"/>
<proteinExistence type="predicted"/>
<evidence type="ECO:0000313" key="3">
    <source>
        <dbReference type="Proteomes" id="UP000503096"/>
    </source>
</evidence>
<dbReference type="EMBL" id="CP053073">
    <property type="protein sequence ID" value="QJR16058.1"/>
    <property type="molecule type" value="Genomic_DNA"/>
</dbReference>
<protein>
    <recommendedName>
        <fullName evidence="4">EamA-like transporter family protein</fullName>
    </recommendedName>
</protein>
<dbReference type="Proteomes" id="UP000503096">
    <property type="component" value="Chromosome"/>
</dbReference>
<feature type="transmembrane region" description="Helical" evidence="1">
    <location>
        <begin position="268"/>
        <end position="287"/>
    </location>
</feature>
<keyword evidence="1" id="KW-0812">Transmembrane</keyword>
<feature type="transmembrane region" description="Helical" evidence="1">
    <location>
        <begin position="121"/>
        <end position="139"/>
    </location>
</feature>
<accession>A0A6M4HB38</accession>
<dbReference type="SUPFAM" id="SSF103481">
    <property type="entry name" value="Multidrug resistance efflux transporter EmrE"/>
    <property type="match status" value="2"/>
</dbReference>
<sequence>MTVVAIVLVLVSAFVHASWNFLLKKSGGGTGLVALASLLSLGIYLPVVVGVILLQGYTFQWIHLALMFGSGMIHTVYFLLLDRAYRSGGDLSIVYPLARATGPLLTVVVAIALLGERPGATAIAGAVLIGASALLLTGNPFAWHRAEARKAIGFALLTGFCITVYTVFDKQSVAAWLIPPLVYDWGCNASRCAVLVPWAQHRAPGAMAAAWRERRRTALAIAFLSPLSYILVLTAMVYTPVSLVAPAREVSILFAALMGAHFLREGNLMRRLVAAAGMALGIAGLAFG</sequence>
<keyword evidence="3" id="KW-1185">Reference proteome</keyword>
<evidence type="ECO:0000256" key="1">
    <source>
        <dbReference type="SAM" id="Phobius"/>
    </source>
</evidence>
<name>A0A6M4HB38_9PROT</name>
<feature type="transmembrane region" description="Helical" evidence="1">
    <location>
        <begin position="245"/>
        <end position="263"/>
    </location>
</feature>
<dbReference type="KEGG" id="upl:DSM104440_02886"/>
<feature type="transmembrane region" description="Helical" evidence="1">
    <location>
        <begin position="61"/>
        <end position="81"/>
    </location>
</feature>
<feature type="transmembrane region" description="Helical" evidence="1">
    <location>
        <begin position="93"/>
        <end position="114"/>
    </location>
</feature>
<reference evidence="2 3" key="1">
    <citation type="submission" date="2020-04" db="EMBL/GenBank/DDBJ databases">
        <title>Usitatibacter rugosus gen. nov., sp. nov. and Usitatibacter palustris sp. nov., novel members of Usitatibacteraceae fam. nov. within the order Nitrosomonadales isolated from soil.</title>
        <authorList>
            <person name="Huber K.J."/>
            <person name="Neumann-Schaal M."/>
            <person name="Geppert A."/>
            <person name="Luckner M."/>
            <person name="Wanner G."/>
            <person name="Overmann J."/>
        </authorList>
    </citation>
    <scope>NUCLEOTIDE SEQUENCE [LARGE SCALE GENOMIC DNA]</scope>
    <source>
        <strain evidence="2 3">Swamp67</strain>
    </source>
</reference>
<keyword evidence="1" id="KW-0472">Membrane</keyword>
<dbReference type="AlphaFoldDB" id="A0A6M4HB38"/>
<organism evidence="2 3">
    <name type="scientific">Usitatibacter palustris</name>
    <dbReference type="NCBI Taxonomy" id="2732487"/>
    <lineage>
        <taxon>Bacteria</taxon>
        <taxon>Pseudomonadati</taxon>
        <taxon>Pseudomonadota</taxon>
        <taxon>Betaproteobacteria</taxon>
        <taxon>Nitrosomonadales</taxon>
        <taxon>Usitatibacteraceae</taxon>
        <taxon>Usitatibacter</taxon>
    </lineage>
</organism>
<dbReference type="Gene3D" id="1.10.3730.20">
    <property type="match status" value="1"/>
</dbReference>
<dbReference type="RefSeq" id="WP_171163865.1">
    <property type="nucleotide sequence ID" value="NZ_CP053073.1"/>
</dbReference>
<gene>
    <name evidence="2" type="ORF">DSM104440_02886</name>
</gene>
<feature type="transmembrane region" description="Helical" evidence="1">
    <location>
        <begin position="33"/>
        <end position="54"/>
    </location>
</feature>
<evidence type="ECO:0000313" key="2">
    <source>
        <dbReference type="EMBL" id="QJR16058.1"/>
    </source>
</evidence>
<evidence type="ECO:0008006" key="4">
    <source>
        <dbReference type="Google" id="ProtNLM"/>
    </source>
</evidence>